<feature type="compositionally biased region" description="Low complexity" evidence="8">
    <location>
        <begin position="389"/>
        <end position="414"/>
    </location>
</feature>
<dbReference type="SMART" id="SM00220">
    <property type="entry name" value="S_TKc"/>
    <property type="match status" value="1"/>
</dbReference>
<keyword evidence="12" id="KW-1185">Reference proteome</keyword>
<name>A0A2T1A1B4_9ACTN</name>
<dbReference type="GO" id="GO:0004674">
    <property type="term" value="F:protein serine/threonine kinase activity"/>
    <property type="evidence" value="ECO:0007669"/>
    <property type="project" value="UniProtKB-KW"/>
</dbReference>
<dbReference type="PANTHER" id="PTHR43289:SF6">
    <property type="entry name" value="SERINE_THREONINE-PROTEIN KINASE NEKL-3"/>
    <property type="match status" value="1"/>
</dbReference>
<dbReference type="PROSITE" id="PS50011">
    <property type="entry name" value="PROTEIN_KINASE_DOM"/>
    <property type="match status" value="1"/>
</dbReference>
<keyword evidence="9" id="KW-1133">Transmembrane helix</keyword>
<feature type="domain" description="Protein kinase" evidence="10">
    <location>
        <begin position="10"/>
        <end position="264"/>
    </location>
</feature>
<dbReference type="SUPFAM" id="SSF56112">
    <property type="entry name" value="Protein kinase-like (PK-like)"/>
    <property type="match status" value="1"/>
</dbReference>
<keyword evidence="2 11" id="KW-0723">Serine/threonine-protein kinase</keyword>
<dbReference type="Proteomes" id="UP000237752">
    <property type="component" value="Unassembled WGS sequence"/>
</dbReference>
<dbReference type="Pfam" id="PF00069">
    <property type="entry name" value="Pkinase"/>
    <property type="match status" value="1"/>
</dbReference>
<sequence length="526" mass="55161">MQPEVIANRYRIAAAIGRGGMGTVWLCLDEVLGRRVAVKQIGDVPGDETDGVVRAMREARLAASLNHPNAVSVYDVVEHDGRPWLVMEYVEAKNLAQVITQYGRLPVERAAAIAAQVADALAAAHRAGIVHRDVKPSNILVDVRGHAKITDFGIARGHSDPQLTRTGMLTGTPAYFSPELARGKASSAASDVWALGATIYHAIEGEPPYGLSENTISTLYRIGSEQPRPPQHAGALRPALDRMLDPDLSTRWHMPEAARRLAEIAWGSGAVANDTGDRTNLISLGPAYGVAESQSAGSMTPATASPVTPPSGPRPAYPLGPTSDAPKKHSSALLITVFAIVLAAIVAVGGYVIISHNKTTHAAGNSTSGTKSPNASPSNKPDPSQSADPQKTSASSATTSTASSSQQPSESQKPSAPPDPGAAMDGFVSMYYGLLPADPTGAFNYLAPSMQKNGGLSGYKKFWATIASVSVSNAKADPAAGKVTFDIVYHRLDGTTLSQQQVFTLTPNGDTFKITATAVPQIYSDN</sequence>
<evidence type="ECO:0000313" key="12">
    <source>
        <dbReference type="Proteomes" id="UP000237752"/>
    </source>
</evidence>
<evidence type="ECO:0000313" key="11">
    <source>
        <dbReference type="EMBL" id="PRZ42400.1"/>
    </source>
</evidence>
<evidence type="ECO:0000256" key="9">
    <source>
        <dbReference type="SAM" id="Phobius"/>
    </source>
</evidence>
<evidence type="ECO:0000256" key="5">
    <source>
        <dbReference type="ARBA" id="ARBA00022777"/>
    </source>
</evidence>
<evidence type="ECO:0000256" key="4">
    <source>
        <dbReference type="ARBA" id="ARBA00022741"/>
    </source>
</evidence>
<feature type="binding site" evidence="7">
    <location>
        <position position="39"/>
    </location>
    <ligand>
        <name>ATP</name>
        <dbReference type="ChEBI" id="CHEBI:30616"/>
    </ligand>
</feature>
<dbReference type="InterPro" id="IPR011009">
    <property type="entry name" value="Kinase-like_dom_sf"/>
</dbReference>
<dbReference type="Gene3D" id="1.10.510.10">
    <property type="entry name" value="Transferase(Phosphotransferase) domain 1"/>
    <property type="match status" value="1"/>
</dbReference>
<protein>
    <recommendedName>
        <fullName evidence="1">non-specific serine/threonine protein kinase</fullName>
        <ecNumber evidence="1">2.7.11.1</ecNumber>
    </recommendedName>
</protein>
<evidence type="ECO:0000256" key="1">
    <source>
        <dbReference type="ARBA" id="ARBA00012513"/>
    </source>
</evidence>
<feature type="region of interest" description="Disordered" evidence="8">
    <location>
        <begin position="294"/>
        <end position="326"/>
    </location>
</feature>
<reference evidence="11 12" key="1">
    <citation type="submission" date="2018-03" db="EMBL/GenBank/DDBJ databases">
        <title>Genomic Encyclopedia of Archaeal and Bacterial Type Strains, Phase II (KMG-II): from individual species to whole genera.</title>
        <authorList>
            <person name="Goeker M."/>
        </authorList>
    </citation>
    <scope>NUCLEOTIDE SEQUENCE [LARGE SCALE GENOMIC DNA]</scope>
    <source>
        <strain evidence="11 12">DSM 100065</strain>
    </source>
</reference>
<keyword evidence="9" id="KW-0472">Membrane</keyword>
<dbReference type="PROSITE" id="PS00108">
    <property type="entry name" value="PROTEIN_KINASE_ST"/>
    <property type="match status" value="1"/>
</dbReference>
<evidence type="ECO:0000256" key="6">
    <source>
        <dbReference type="ARBA" id="ARBA00022840"/>
    </source>
</evidence>
<dbReference type="GO" id="GO:0005524">
    <property type="term" value="F:ATP binding"/>
    <property type="evidence" value="ECO:0007669"/>
    <property type="project" value="UniProtKB-UniRule"/>
</dbReference>
<dbReference type="InterPro" id="IPR000719">
    <property type="entry name" value="Prot_kinase_dom"/>
</dbReference>
<keyword evidence="5 11" id="KW-0418">Kinase</keyword>
<feature type="compositionally biased region" description="Pro residues" evidence="8">
    <location>
        <begin position="307"/>
        <end position="318"/>
    </location>
</feature>
<dbReference type="CDD" id="cd14014">
    <property type="entry name" value="STKc_PknB_like"/>
    <property type="match status" value="1"/>
</dbReference>
<dbReference type="PANTHER" id="PTHR43289">
    <property type="entry name" value="MITOGEN-ACTIVATED PROTEIN KINASE KINASE KINASE 20-RELATED"/>
    <property type="match status" value="1"/>
</dbReference>
<comment type="caution">
    <text evidence="11">The sequence shown here is derived from an EMBL/GenBank/DDBJ whole genome shotgun (WGS) entry which is preliminary data.</text>
</comment>
<organism evidence="11 12">
    <name type="scientific">Antricoccus suffuscus</name>
    <dbReference type="NCBI Taxonomy" id="1629062"/>
    <lineage>
        <taxon>Bacteria</taxon>
        <taxon>Bacillati</taxon>
        <taxon>Actinomycetota</taxon>
        <taxon>Actinomycetes</taxon>
        <taxon>Geodermatophilales</taxon>
        <taxon>Antricoccaceae</taxon>
        <taxon>Antricoccus</taxon>
    </lineage>
</organism>
<dbReference type="OrthoDB" id="9762169at2"/>
<dbReference type="EMBL" id="PVUE01000005">
    <property type="protein sequence ID" value="PRZ42400.1"/>
    <property type="molecule type" value="Genomic_DNA"/>
</dbReference>
<feature type="region of interest" description="Disordered" evidence="8">
    <location>
        <begin position="361"/>
        <end position="420"/>
    </location>
</feature>
<dbReference type="InterPro" id="IPR008271">
    <property type="entry name" value="Ser/Thr_kinase_AS"/>
</dbReference>
<evidence type="ECO:0000256" key="8">
    <source>
        <dbReference type="SAM" id="MobiDB-lite"/>
    </source>
</evidence>
<dbReference type="InterPro" id="IPR017441">
    <property type="entry name" value="Protein_kinase_ATP_BS"/>
</dbReference>
<accession>A0A2T1A1B4</accession>
<evidence type="ECO:0000256" key="7">
    <source>
        <dbReference type="PROSITE-ProRule" id="PRU10141"/>
    </source>
</evidence>
<keyword evidence="3" id="KW-0808">Transferase</keyword>
<keyword evidence="6 7" id="KW-0067">ATP-binding</keyword>
<dbReference type="RefSeq" id="WP_106348446.1">
    <property type="nucleotide sequence ID" value="NZ_PVUE01000005.1"/>
</dbReference>
<feature type="compositionally biased region" description="Polar residues" evidence="8">
    <location>
        <begin position="361"/>
        <end position="388"/>
    </location>
</feature>
<dbReference type="EC" id="2.7.11.1" evidence="1"/>
<feature type="transmembrane region" description="Helical" evidence="9">
    <location>
        <begin position="332"/>
        <end position="354"/>
    </location>
</feature>
<keyword evidence="9" id="KW-0812">Transmembrane</keyword>
<dbReference type="Gene3D" id="3.30.200.20">
    <property type="entry name" value="Phosphorylase Kinase, domain 1"/>
    <property type="match status" value="1"/>
</dbReference>
<gene>
    <name evidence="11" type="ORF">CLV47_10518</name>
</gene>
<dbReference type="PROSITE" id="PS00107">
    <property type="entry name" value="PROTEIN_KINASE_ATP"/>
    <property type="match status" value="1"/>
</dbReference>
<dbReference type="AlphaFoldDB" id="A0A2T1A1B4"/>
<evidence type="ECO:0000259" key="10">
    <source>
        <dbReference type="PROSITE" id="PS50011"/>
    </source>
</evidence>
<evidence type="ECO:0000256" key="2">
    <source>
        <dbReference type="ARBA" id="ARBA00022527"/>
    </source>
</evidence>
<keyword evidence="4 7" id="KW-0547">Nucleotide-binding</keyword>
<evidence type="ECO:0000256" key="3">
    <source>
        <dbReference type="ARBA" id="ARBA00022679"/>
    </source>
</evidence>
<proteinExistence type="predicted"/>